<gene>
    <name evidence="2" type="ORF">L227DRAFT_612910</name>
</gene>
<sequence>MQFLSFVVLAALTLAHTAHGATLLDKRQQVVSAHGTTTEPVDGSTITPGSTFPFHYSDVNFCESGYSPIHIYLSTSAPTAVDVTTSGGLVDGSFDFDFGNFLIPNFGLPAMSMPPPPPGTLSAPTLDGVADGTELFLTVVETFLSCPPDGHTEFGFETTTVTYA</sequence>
<dbReference type="EMBL" id="ML122275">
    <property type="protein sequence ID" value="RPD58478.1"/>
    <property type="molecule type" value="Genomic_DNA"/>
</dbReference>
<feature type="signal peptide" evidence="1">
    <location>
        <begin position="1"/>
        <end position="20"/>
    </location>
</feature>
<evidence type="ECO:0008006" key="4">
    <source>
        <dbReference type="Google" id="ProtNLM"/>
    </source>
</evidence>
<keyword evidence="1" id="KW-0732">Signal</keyword>
<evidence type="ECO:0000313" key="2">
    <source>
        <dbReference type="EMBL" id="RPD58478.1"/>
    </source>
</evidence>
<dbReference type="AlphaFoldDB" id="A0A5C2S5L1"/>
<keyword evidence="3" id="KW-1185">Reference proteome</keyword>
<evidence type="ECO:0000313" key="3">
    <source>
        <dbReference type="Proteomes" id="UP000313359"/>
    </source>
</evidence>
<organism evidence="2 3">
    <name type="scientific">Lentinus tigrinus ALCF2SS1-6</name>
    <dbReference type="NCBI Taxonomy" id="1328759"/>
    <lineage>
        <taxon>Eukaryota</taxon>
        <taxon>Fungi</taxon>
        <taxon>Dikarya</taxon>
        <taxon>Basidiomycota</taxon>
        <taxon>Agaricomycotina</taxon>
        <taxon>Agaricomycetes</taxon>
        <taxon>Polyporales</taxon>
        <taxon>Polyporaceae</taxon>
        <taxon>Lentinus</taxon>
    </lineage>
</organism>
<evidence type="ECO:0000256" key="1">
    <source>
        <dbReference type="SAM" id="SignalP"/>
    </source>
</evidence>
<dbReference type="Proteomes" id="UP000313359">
    <property type="component" value="Unassembled WGS sequence"/>
</dbReference>
<feature type="chain" id="PRO_5022883507" description="Phosphatidylglycerol/phosphatidylinositol transfer protein" evidence="1">
    <location>
        <begin position="21"/>
        <end position="164"/>
    </location>
</feature>
<accession>A0A5C2S5L1</accession>
<reference evidence="2" key="1">
    <citation type="journal article" date="2018" name="Genome Biol. Evol.">
        <title>Genomics and development of Lentinus tigrinus, a white-rot wood-decaying mushroom with dimorphic fruiting bodies.</title>
        <authorList>
            <person name="Wu B."/>
            <person name="Xu Z."/>
            <person name="Knudson A."/>
            <person name="Carlson A."/>
            <person name="Chen N."/>
            <person name="Kovaka S."/>
            <person name="LaButti K."/>
            <person name="Lipzen A."/>
            <person name="Pennachio C."/>
            <person name="Riley R."/>
            <person name="Schakwitz W."/>
            <person name="Umezawa K."/>
            <person name="Ohm R.A."/>
            <person name="Grigoriev I.V."/>
            <person name="Nagy L.G."/>
            <person name="Gibbons J."/>
            <person name="Hibbett D."/>
        </authorList>
    </citation>
    <scope>NUCLEOTIDE SEQUENCE [LARGE SCALE GENOMIC DNA]</scope>
    <source>
        <strain evidence="2">ALCF2SS1-6</strain>
    </source>
</reference>
<name>A0A5C2S5L1_9APHY</name>
<dbReference type="OrthoDB" id="2769307at2759"/>
<proteinExistence type="predicted"/>
<protein>
    <recommendedName>
        <fullName evidence="4">Phosphatidylglycerol/phosphatidylinositol transfer protein</fullName>
    </recommendedName>
</protein>